<dbReference type="eggNOG" id="KOG1900">
    <property type="taxonomic scope" value="Eukaryota"/>
</dbReference>
<feature type="domain" description="Nucleoporin Nup133/Nup155-like C-terminal" evidence="6">
    <location>
        <begin position="959"/>
        <end position="1202"/>
    </location>
</feature>
<feature type="compositionally biased region" description="Gly residues" evidence="5">
    <location>
        <begin position="744"/>
        <end position="758"/>
    </location>
</feature>
<dbReference type="InterPro" id="IPR014908">
    <property type="entry name" value="Nucleoporin_Nup133/Nup155_N"/>
</dbReference>
<dbReference type="Pfam" id="PF08801">
    <property type="entry name" value="Nucleoporin_N"/>
    <property type="match status" value="1"/>
</dbReference>
<dbReference type="Proteomes" id="UP000002009">
    <property type="component" value="Chromosome 7"/>
</dbReference>
<evidence type="ECO:0000256" key="4">
    <source>
        <dbReference type="ARBA" id="ARBA00023242"/>
    </source>
</evidence>
<feature type="region of interest" description="Disordered" evidence="5">
    <location>
        <begin position="510"/>
        <end position="578"/>
    </location>
</feature>
<dbReference type="OrthoDB" id="338970at2759"/>
<dbReference type="STRING" id="296587.C1E9U7"/>
<evidence type="ECO:0000259" key="6">
    <source>
        <dbReference type="Pfam" id="PF03177"/>
    </source>
</evidence>
<evidence type="ECO:0000313" key="9">
    <source>
        <dbReference type="Proteomes" id="UP000002009"/>
    </source>
</evidence>
<dbReference type="GO" id="GO:0006405">
    <property type="term" value="P:RNA export from nucleus"/>
    <property type="evidence" value="ECO:0007669"/>
    <property type="project" value="TreeGrafter"/>
</dbReference>
<dbReference type="PANTHER" id="PTHR10350">
    <property type="entry name" value="NUCLEAR PORE COMPLEX PROTEIN NUP155"/>
    <property type="match status" value="1"/>
</dbReference>
<dbReference type="GO" id="GO:0006606">
    <property type="term" value="P:protein import into nucleus"/>
    <property type="evidence" value="ECO:0007669"/>
    <property type="project" value="TreeGrafter"/>
</dbReference>
<feature type="compositionally biased region" description="Gly residues" evidence="5">
    <location>
        <begin position="558"/>
        <end position="573"/>
    </location>
</feature>
<dbReference type="GO" id="GO:0036228">
    <property type="term" value="P:protein localization to nuclear inner membrane"/>
    <property type="evidence" value="ECO:0007669"/>
    <property type="project" value="TreeGrafter"/>
</dbReference>
<dbReference type="GeneID" id="8244776"/>
<dbReference type="RefSeq" id="XP_002503837.1">
    <property type="nucleotide sequence ID" value="XM_002503791.1"/>
</dbReference>
<feature type="domain" description="Nucleoporin Nup133/Nup155-like N-terminal" evidence="7">
    <location>
        <begin position="72"/>
        <end position="397"/>
    </location>
</feature>
<dbReference type="EMBL" id="CP001328">
    <property type="protein sequence ID" value="ACO65095.1"/>
    <property type="molecule type" value="Genomic_DNA"/>
</dbReference>
<evidence type="ECO:0000313" key="8">
    <source>
        <dbReference type="EMBL" id="ACO65095.1"/>
    </source>
</evidence>
<dbReference type="InterPro" id="IPR007187">
    <property type="entry name" value="Nucleoporin_Nup133/Nup155_C"/>
</dbReference>
<evidence type="ECO:0000256" key="1">
    <source>
        <dbReference type="ARBA" id="ARBA00004123"/>
    </source>
</evidence>
<comment type="subcellular location">
    <subcellularLocation>
        <location evidence="1">Nucleus</location>
    </subcellularLocation>
</comment>
<organism evidence="8 9">
    <name type="scientific">Micromonas commoda (strain RCC299 / NOUM17 / CCMP2709)</name>
    <name type="common">Picoplanktonic green alga</name>
    <dbReference type="NCBI Taxonomy" id="296587"/>
    <lineage>
        <taxon>Eukaryota</taxon>
        <taxon>Viridiplantae</taxon>
        <taxon>Chlorophyta</taxon>
        <taxon>Mamiellophyceae</taxon>
        <taxon>Mamiellales</taxon>
        <taxon>Mamiellaceae</taxon>
        <taxon>Micromonas</taxon>
    </lineage>
</organism>
<dbReference type="GO" id="GO:0017056">
    <property type="term" value="F:structural constituent of nuclear pore"/>
    <property type="evidence" value="ECO:0007669"/>
    <property type="project" value="InterPro"/>
</dbReference>
<name>C1E9U7_MICCC</name>
<dbReference type="Gene3D" id="1.20.120.1880">
    <property type="entry name" value="Nucleoporin, helical C-terminal domain"/>
    <property type="match status" value="1"/>
</dbReference>
<keyword evidence="4" id="KW-0539">Nucleus</keyword>
<dbReference type="InParanoid" id="C1E9U7"/>
<dbReference type="OMA" id="SELFACY"/>
<evidence type="ECO:0000256" key="2">
    <source>
        <dbReference type="ARBA" id="ARBA00007373"/>
    </source>
</evidence>
<proteinExistence type="inferred from homology"/>
<feature type="region of interest" description="Disordered" evidence="5">
    <location>
        <begin position="736"/>
        <end position="776"/>
    </location>
</feature>
<dbReference type="InterPro" id="IPR042537">
    <property type="entry name" value="Nucleoporin_Nup155_C_2"/>
</dbReference>
<sequence length="1812" mass="186985">MYAPQDVGLVARPIEGGEVQSSAAEQMQDAARLVTNLQTESDGVDLVTLLRETPREAYSFQQLGWPSEIAATRTSELPAVVLERYSTRQSVCFCGVLPEINRAWATVDNALFLWRLDRPDDVPVEYSGEEQAIVAVGLAKPKQGVFLRTIDYVLAVATTVEVVLVGCAFGDGREGSTLDDELTLHALNYSCTTDDVVAKDIASTDGGRIFFAGDDEALYEIEYSSSDTWRQRRCRKVCHHSALPRMLPSILRLRAPDPLRQVLVDEHRCALYTRSESGVVSVFDLGANCADPPRKVAEVRDVAAAAQMARGGGGLFNQYGGYGGGGSYGVGGGSYGGGGYGGAYGGGAQAQKDGQSQAQKGRRLAHISVVSPSESSVVTLVAVCADGRRVYFTTLPAEGSRALGYGGSSYGSQNGSGTRRGGGVKEHRSVPAACRLAVVQSREPLPQGSAQRGMSSAQALRATTTVRPLEVEAAFYRDGLMLLCDAADRDEDARLFMASRDLALPPHLQMDAHPIGQVGGSPAPSIHGGLHSPSARRDGGLGSDLDRGNPYGSPLNIGRGGGNGGVPQGGGTHGLMASPGSMASGGAYQGVGAGAQSASAIRSLREIVTPQPLQGRAASAVGSVGEVPPPLGVLRDLDPPYPPGAPRELSSRPAPLRSELATQHVAPRRKFVVVTNAGVVTVEKSRPLDALAKILASDVHESLVHFFKSYGQAEAATMCLAVAVGALGSGASDLDRQQHQAGHHNGGTPGGTPGGRVEFGGSPRVPPSVLGTPQGAFGGGAGAGVDGYGGSLFHGAGLADRARRALEDPRLTGEPRVDEDLNGFGVDAAGGGGQFDMGRAIVQPQLHYSGVHRALYTYAARLLAPTWERPLWVAVTHPNKNDSSGGVRGMGKNGGKNGVAPNQPPGKGLGLGLGPNQPPLRDAVVAGAADGGGVAGAAAAAAGWLGGILRPDPTAAAPVACTIPADVLASLERRLAPLEEFLSRRRPRVAPSERSRRAQNGSHLLGPPARQRRRIDGPAGALRAEERSIAALRGLVRRAREAAALLRCLHEEDFERDVGAWLGVEIRQHMCGLTLRSFVSTPEGAATASRLVEALMARRTRADSSSLDALATKLQAAAPLFFDGDARTFYRARELLQGARDARDARDFRACAETTAASLEMLLGVPLAGDPTAVMAELADLRCFHGLAALPLAAAAAAADAAAAGDGVGSLGAMDAGGPVNASPRTFGATNSGVHSGALDGSLGNIMRNGANGATDPEECFEYVCVAIRALATGVADPGSPPGSLGAVCASLPPDERASGLAALLKRCAQASSPAAASAAAAAVKAAAANAAAAAAAAAAASPQARQTHGALIAPSPSVAAVAAATPAEVAGASAAGDGAFIRRVYAELVALGRDEDLLELPAGPLEQHLAERGAFETARQGGALTRDESRHLELLARLYARRERHGLAAQVFFALAERVAGADCAVSLDERAALLDLALRHAKSPGAHAELAGGAADAQVETLEGKIKVLEFQRRLHATFSERARRGGADADRDARLAAELERELRPLSDMYNDFAKPCDMHDVCLEMLHFSRYRDADGAVARGLWDALLSSAASSVRVSSPQDDRAALFAACNAARALGPKLFPSDVAFPVAHVALKLELMAGGLWGGVNAAVVGSEDVGAVADAMLAATGDSPEAIHAAYDSLLATPASRAQHGSIRLVQSEQLQTPALRLRLLRSALRVLRRWDEKIRSDAGLAGGFGGGGAGNGAANGGGFGAFGAGQGAHVRAALGDVCVGYAGEARRLLQVPTSAQGAAEALAEEFDALGKRLIG</sequence>
<feature type="region of interest" description="Disordered" evidence="5">
    <location>
        <begin position="986"/>
        <end position="1014"/>
    </location>
</feature>
<dbReference type="Gene3D" id="1.25.40.440">
    <property type="entry name" value="Nucleoporin, helical domain, central subdomain"/>
    <property type="match status" value="1"/>
</dbReference>
<feature type="compositionally biased region" description="Gly residues" evidence="5">
    <location>
        <begin position="886"/>
        <end position="897"/>
    </location>
</feature>
<evidence type="ECO:0000256" key="3">
    <source>
        <dbReference type="ARBA" id="ARBA00022448"/>
    </source>
</evidence>
<feature type="compositionally biased region" description="Basic and acidic residues" evidence="5">
    <location>
        <begin position="535"/>
        <end position="547"/>
    </location>
</feature>
<feature type="region of interest" description="Disordered" evidence="5">
    <location>
        <begin position="631"/>
        <end position="655"/>
    </location>
</feature>
<feature type="region of interest" description="Disordered" evidence="5">
    <location>
        <begin position="882"/>
        <end position="909"/>
    </location>
</feature>
<dbReference type="Gene3D" id="1.20.58.1780">
    <property type="match status" value="1"/>
</dbReference>
<dbReference type="PANTHER" id="PTHR10350:SF6">
    <property type="entry name" value="NUCLEAR PORE COMPLEX PROTEIN NUP155"/>
    <property type="match status" value="1"/>
</dbReference>
<dbReference type="GO" id="GO:0000972">
    <property type="term" value="P:transcription-dependent tethering of RNA polymerase II gene DNA at nuclear periphery"/>
    <property type="evidence" value="ECO:0007669"/>
    <property type="project" value="TreeGrafter"/>
</dbReference>
<reference evidence="8 9" key="1">
    <citation type="journal article" date="2009" name="Science">
        <title>Green evolution and dynamic adaptations revealed by genomes of the marine picoeukaryotes Micromonas.</title>
        <authorList>
            <person name="Worden A.Z."/>
            <person name="Lee J.H."/>
            <person name="Mock T."/>
            <person name="Rouze P."/>
            <person name="Simmons M.P."/>
            <person name="Aerts A.L."/>
            <person name="Allen A.E."/>
            <person name="Cuvelier M.L."/>
            <person name="Derelle E."/>
            <person name="Everett M.V."/>
            <person name="Foulon E."/>
            <person name="Grimwood J."/>
            <person name="Gundlach H."/>
            <person name="Henrissat B."/>
            <person name="Napoli C."/>
            <person name="McDonald S.M."/>
            <person name="Parker M.S."/>
            <person name="Rombauts S."/>
            <person name="Salamov A."/>
            <person name="Von Dassow P."/>
            <person name="Badger J.H."/>
            <person name="Coutinho P.M."/>
            <person name="Demir E."/>
            <person name="Dubchak I."/>
            <person name="Gentemann C."/>
            <person name="Eikrem W."/>
            <person name="Gready J.E."/>
            <person name="John U."/>
            <person name="Lanier W."/>
            <person name="Lindquist E.A."/>
            <person name="Lucas S."/>
            <person name="Mayer K.F."/>
            <person name="Moreau H."/>
            <person name="Not F."/>
            <person name="Otillar R."/>
            <person name="Panaud O."/>
            <person name="Pangilinan J."/>
            <person name="Paulsen I."/>
            <person name="Piegu B."/>
            <person name="Poliakov A."/>
            <person name="Robbens S."/>
            <person name="Schmutz J."/>
            <person name="Toulza E."/>
            <person name="Wyss T."/>
            <person name="Zelensky A."/>
            <person name="Zhou K."/>
            <person name="Armbrust E.V."/>
            <person name="Bhattacharya D."/>
            <person name="Goodenough U.W."/>
            <person name="Van de Peer Y."/>
            <person name="Grigoriev I.V."/>
        </authorList>
    </citation>
    <scope>NUCLEOTIDE SEQUENCE [LARGE SCALE GENOMIC DNA]</scope>
    <source>
        <strain evidence="9">RCC299 / NOUM17</strain>
    </source>
</reference>
<evidence type="ECO:0000259" key="7">
    <source>
        <dbReference type="Pfam" id="PF08801"/>
    </source>
</evidence>
<dbReference type="InterPro" id="IPR004870">
    <property type="entry name" value="Nucleoporin_Nup155"/>
</dbReference>
<dbReference type="FunCoup" id="C1E9U7">
    <property type="interactions" value="2024"/>
</dbReference>
<evidence type="ECO:0000256" key="5">
    <source>
        <dbReference type="SAM" id="MobiDB-lite"/>
    </source>
</evidence>
<gene>
    <name evidence="8" type="ORF">MICPUN_59845</name>
</gene>
<dbReference type="KEGG" id="mis:MICPUN_59845"/>
<dbReference type="InterPro" id="IPR042538">
    <property type="entry name" value="Nucleoporin_Nup155_C_3"/>
</dbReference>
<dbReference type="Pfam" id="PF03177">
    <property type="entry name" value="Nucleoporin_C"/>
    <property type="match status" value="2"/>
</dbReference>
<dbReference type="GO" id="GO:0044611">
    <property type="term" value="C:nuclear pore inner ring"/>
    <property type="evidence" value="ECO:0007669"/>
    <property type="project" value="TreeGrafter"/>
</dbReference>
<accession>C1E9U7</accession>
<feature type="domain" description="Nucleoporin Nup133/Nup155-like C-terminal" evidence="6">
    <location>
        <begin position="1372"/>
        <end position="1692"/>
    </location>
</feature>
<protein>
    <submittedName>
        <fullName evidence="8">Uncharacterized protein</fullName>
    </submittedName>
</protein>
<comment type="similarity">
    <text evidence="2">Belongs to the non-repetitive/WGA-negative nucleoporin family.</text>
</comment>
<keyword evidence="9" id="KW-1185">Reference proteome</keyword>
<keyword evidence="3" id="KW-0813">Transport</keyword>